<evidence type="ECO:0000256" key="1">
    <source>
        <dbReference type="ARBA" id="ARBA00004123"/>
    </source>
</evidence>
<evidence type="ECO:0000256" key="2">
    <source>
        <dbReference type="ARBA" id="ARBA00023242"/>
    </source>
</evidence>
<dbReference type="EMBL" id="JBANQN010000004">
    <property type="protein sequence ID" value="KAK6791518.1"/>
    <property type="molecule type" value="Genomic_DNA"/>
</dbReference>
<reference evidence="5 6" key="1">
    <citation type="submission" date="2024-02" db="EMBL/GenBank/DDBJ databases">
        <title>de novo genome assembly of Solanum bulbocastanum strain 11H21.</title>
        <authorList>
            <person name="Hosaka A.J."/>
        </authorList>
    </citation>
    <scope>NUCLEOTIDE SEQUENCE [LARGE SCALE GENOMIC DNA]</scope>
    <source>
        <tissue evidence="5">Young leaves</tissue>
    </source>
</reference>
<feature type="region of interest" description="Disordered" evidence="4">
    <location>
        <begin position="1"/>
        <end position="25"/>
    </location>
</feature>
<evidence type="ECO:0000313" key="5">
    <source>
        <dbReference type="EMBL" id="KAK6791518.1"/>
    </source>
</evidence>
<dbReference type="InterPro" id="IPR003822">
    <property type="entry name" value="PAH"/>
</dbReference>
<dbReference type="InterPro" id="IPR036600">
    <property type="entry name" value="PAH_sf"/>
</dbReference>
<protein>
    <submittedName>
        <fullName evidence="5">Uncharacterized protein</fullName>
    </submittedName>
</protein>
<evidence type="ECO:0000256" key="4">
    <source>
        <dbReference type="SAM" id="MobiDB-lite"/>
    </source>
</evidence>
<dbReference type="AlphaFoldDB" id="A0AAN8YJM6"/>
<keyword evidence="2 3" id="KW-0539">Nucleus</keyword>
<dbReference type="GO" id="GO:0006355">
    <property type="term" value="P:regulation of DNA-templated transcription"/>
    <property type="evidence" value="ECO:0007669"/>
    <property type="project" value="InterPro"/>
</dbReference>
<accession>A0AAN8YJM6</accession>
<dbReference type="PROSITE" id="PS51477">
    <property type="entry name" value="PAH"/>
    <property type="match status" value="1"/>
</dbReference>
<dbReference type="SUPFAM" id="SSF47762">
    <property type="entry name" value="PAH2 domain"/>
    <property type="match status" value="1"/>
</dbReference>
<proteinExistence type="predicted"/>
<sequence>MKRVRDDSPFGFSHRDLGDSDVDRAGASKPKMMIDETFSYLNQVKDKFANQREKYITFFVVMMDFMSKRLSLLLKDHLDLLEEIKVLLERLSYY</sequence>
<gene>
    <name evidence="5" type="ORF">RDI58_010599</name>
</gene>
<evidence type="ECO:0000256" key="3">
    <source>
        <dbReference type="PROSITE-ProRule" id="PRU00810"/>
    </source>
</evidence>
<dbReference type="Gene3D" id="1.20.1160.11">
    <property type="entry name" value="Paired amphipathic helix"/>
    <property type="match status" value="1"/>
</dbReference>
<evidence type="ECO:0000313" key="6">
    <source>
        <dbReference type="Proteomes" id="UP001371456"/>
    </source>
</evidence>
<keyword evidence="6" id="KW-1185">Reference proteome</keyword>
<name>A0AAN8YJM6_SOLBU</name>
<dbReference type="Proteomes" id="UP001371456">
    <property type="component" value="Unassembled WGS sequence"/>
</dbReference>
<organism evidence="5 6">
    <name type="scientific">Solanum bulbocastanum</name>
    <name type="common">Wild potato</name>
    <dbReference type="NCBI Taxonomy" id="147425"/>
    <lineage>
        <taxon>Eukaryota</taxon>
        <taxon>Viridiplantae</taxon>
        <taxon>Streptophyta</taxon>
        <taxon>Embryophyta</taxon>
        <taxon>Tracheophyta</taxon>
        <taxon>Spermatophyta</taxon>
        <taxon>Magnoliopsida</taxon>
        <taxon>eudicotyledons</taxon>
        <taxon>Gunneridae</taxon>
        <taxon>Pentapetalae</taxon>
        <taxon>asterids</taxon>
        <taxon>lamiids</taxon>
        <taxon>Solanales</taxon>
        <taxon>Solanaceae</taxon>
        <taxon>Solanoideae</taxon>
        <taxon>Solaneae</taxon>
        <taxon>Solanum</taxon>
    </lineage>
</organism>
<dbReference type="GO" id="GO:0005634">
    <property type="term" value="C:nucleus"/>
    <property type="evidence" value="ECO:0007669"/>
    <property type="project" value="UniProtKB-SubCell"/>
</dbReference>
<comment type="caution">
    <text evidence="5">The sequence shown here is derived from an EMBL/GenBank/DDBJ whole genome shotgun (WGS) entry which is preliminary data.</text>
</comment>
<comment type="subcellular location">
    <subcellularLocation>
        <location evidence="1 3">Nucleus</location>
    </subcellularLocation>
</comment>